<protein>
    <submittedName>
        <fullName evidence="3">Uncharacterized protein</fullName>
    </submittedName>
</protein>
<dbReference type="OrthoDB" id="9156336at2"/>
<keyword evidence="4" id="KW-1185">Reference proteome</keyword>
<evidence type="ECO:0000256" key="2">
    <source>
        <dbReference type="SAM" id="SignalP"/>
    </source>
</evidence>
<evidence type="ECO:0000256" key="1">
    <source>
        <dbReference type="SAM" id="MobiDB-lite"/>
    </source>
</evidence>
<feature type="region of interest" description="Disordered" evidence="1">
    <location>
        <begin position="34"/>
        <end position="60"/>
    </location>
</feature>
<sequence>MNDAAKTFLTALAAVASAAVIALWLADANEAARPSNPLPLHWAEQTMPGPQAEQASKPRG</sequence>
<dbReference type="EMBL" id="PEOG01000014">
    <property type="protein sequence ID" value="PIM53956.1"/>
    <property type="molecule type" value="Genomic_DNA"/>
</dbReference>
<feature type="chain" id="PRO_5013970426" evidence="2">
    <location>
        <begin position="19"/>
        <end position="60"/>
    </location>
</feature>
<dbReference type="AlphaFoldDB" id="A0A2G9CBZ5"/>
<comment type="caution">
    <text evidence="3">The sequence shown here is derived from an EMBL/GenBank/DDBJ whole genome shotgun (WGS) entry which is preliminary data.</text>
</comment>
<gene>
    <name evidence="3" type="ORF">CS062_06570</name>
</gene>
<dbReference type="RefSeq" id="WP_099860653.1">
    <property type="nucleotide sequence ID" value="NZ_PEOG01000014.1"/>
</dbReference>
<organism evidence="3 4">
    <name type="scientific">Roseateles chitinivorans</name>
    <dbReference type="NCBI Taxonomy" id="2917965"/>
    <lineage>
        <taxon>Bacteria</taxon>
        <taxon>Pseudomonadati</taxon>
        <taxon>Pseudomonadota</taxon>
        <taxon>Betaproteobacteria</taxon>
        <taxon>Burkholderiales</taxon>
        <taxon>Sphaerotilaceae</taxon>
        <taxon>Roseateles</taxon>
    </lineage>
</organism>
<dbReference type="Proteomes" id="UP000231501">
    <property type="component" value="Unassembled WGS sequence"/>
</dbReference>
<proteinExistence type="predicted"/>
<evidence type="ECO:0000313" key="3">
    <source>
        <dbReference type="EMBL" id="PIM53956.1"/>
    </source>
</evidence>
<accession>A0A2G9CBZ5</accession>
<keyword evidence="2" id="KW-0732">Signal</keyword>
<feature type="signal peptide" evidence="2">
    <location>
        <begin position="1"/>
        <end position="18"/>
    </location>
</feature>
<evidence type="ECO:0000313" key="4">
    <source>
        <dbReference type="Proteomes" id="UP000231501"/>
    </source>
</evidence>
<name>A0A2G9CBZ5_9BURK</name>
<reference evidence="3 4" key="1">
    <citation type="submission" date="2017-11" db="EMBL/GenBank/DDBJ databases">
        <title>Draft genome sequence of Mitsuaria sp. HWN-4.</title>
        <authorList>
            <person name="Gundlapally S.R."/>
        </authorList>
    </citation>
    <scope>NUCLEOTIDE SEQUENCE [LARGE SCALE GENOMIC DNA]</scope>
    <source>
        <strain evidence="3 4">HWN-4</strain>
    </source>
</reference>